<gene>
    <name evidence="2" type="ORF">c0_g1_i1</name>
</gene>
<reference evidence="2" key="1">
    <citation type="submission" date="2015-06" db="EMBL/GenBank/DDBJ databases">
        <authorList>
            <person name="Hoefler B.C."/>
            <person name="Straight P.D."/>
        </authorList>
    </citation>
    <scope>NUCLEOTIDE SEQUENCE</scope>
</reference>
<dbReference type="AlphaFoldDB" id="A0A0K8V7F4"/>
<evidence type="ECO:0000313" key="2">
    <source>
        <dbReference type="EMBL" id="JAI34864.1"/>
    </source>
</evidence>
<dbReference type="OrthoDB" id="7952641at2759"/>
<sequence>MDTLIANADDSEQYRYISHVDFIRILRDKYREGTKSTFENIKAQVEQKCERKKQQAEKATTLLSHCRQALSQLDEQHEIIGKTLKEHTELGKKLNEQIRQQTNRLTDEENAMRKLLQELRQHNQQIV</sequence>
<evidence type="ECO:0000256" key="1">
    <source>
        <dbReference type="SAM" id="Coils"/>
    </source>
</evidence>
<name>A0A0K8V7F4_BACLA</name>
<protein>
    <submittedName>
        <fullName evidence="2">Uncharacterized protein</fullName>
    </submittedName>
</protein>
<organism evidence="2">
    <name type="scientific">Bactrocera latifrons</name>
    <name type="common">Malaysian fruit fly</name>
    <name type="synonym">Chaetodacus latifrons</name>
    <dbReference type="NCBI Taxonomy" id="174628"/>
    <lineage>
        <taxon>Eukaryota</taxon>
        <taxon>Metazoa</taxon>
        <taxon>Ecdysozoa</taxon>
        <taxon>Arthropoda</taxon>
        <taxon>Hexapoda</taxon>
        <taxon>Insecta</taxon>
        <taxon>Pterygota</taxon>
        <taxon>Neoptera</taxon>
        <taxon>Endopterygota</taxon>
        <taxon>Diptera</taxon>
        <taxon>Brachycera</taxon>
        <taxon>Muscomorpha</taxon>
        <taxon>Tephritoidea</taxon>
        <taxon>Tephritidae</taxon>
        <taxon>Bactrocera</taxon>
        <taxon>Bactrocera</taxon>
    </lineage>
</organism>
<feature type="coiled-coil region" evidence="1">
    <location>
        <begin position="35"/>
        <end position="125"/>
    </location>
</feature>
<accession>A0A0K8V7F4</accession>
<dbReference type="EMBL" id="GDHF01017450">
    <property type="protein sequence ID" value="JAI34864.1"/>
    <property type="molecule type" value="Transcribed_RNA"/>
</dbReference>
<keyword evidence="1" id="KW-0175">Coiled coil</keyword>
<proteinExistence type="predicted"/>